<evidence type="ECO:0000313" key="2">
    <source>
        <dbReference type="EMBL" id="APD90680.1"/>
    </source>
</evidence>
<sequence length="765" mass="83713">MDVARAIFLLVLSSSIIIAGCSSSGFKSSEPLTVTFDAEAASTHISIDSVGSWYSYSDALQPNYEMTEQNALNAVVPTNLHFEEAIRNAFGASLQLAPSTSSITESFTTSFDPAGNEETTGTRTRARNPGDSSSISLPNTSSLLPSQANDSDDLTGGDGSDFQTAPQKVDLDPFLRYSAATSLYQEIELINRYIKDAALKKDVKPYLVRMNVNLMPKARNLPYDTYINVSMFSEKQDVELPTVLPLLVSDNIEAAMQSRSNTDLLNLAFGLSLLNAGNFGSIGLDNYSEKFQSVFGRDMNSLLSVTRSSSNTLKIRLGANLSSGNVYSMIPRNHKISFVVLAPRQVEEIQIVSKSEFVHATTGKSLKANTTNFITPQVIRVLEDAGCSKNGVNVAKEEKSRLIANILDSVLYSNYGRFQRELEICEAEAIPESNISKKLVQVAVDCEENETLDICFRRKFAESECENCDETDTKNDSVSVKKMVERAVVSEELNVDDSFNLRQAWVSLTRINEYRNVNVSDISLPPIHTHAQIPDIQTVLLADDGKTSTKGQINGIRQPSNSTLRPALKLDKNVIVPSLYSFDKTRGTLSFSLPSLTAIGFVKDGKLTTTANCVEVIQEHRLSLHDEIKIETSECMPIKVFMDKTKAKSKDALFKLTSSTKTIVTSDGTGTVSFYVDIMQKKDASGVSKPESEATLSIDGAKFTVDTTSPLITLKGRNVVVSNSVMINAEFDNLSENNQVVITGTDKAKTSSNTLIFPIKEVKAK</sequence>
<dbReference type="EMBL" id="CP018024">
    <property type="protein sequence ID" value="APD90680.1"/>
    <property type="molecule type" value="Genomic_DNA"/>
</dbReference>
<evidence type="ECO:0000256" key="1">
    <source>
        <dbReference type="SAM" id="MobiDB-lite"/>
    </source>
</evidence>
<protein>
    <recommendedName>
        <fullName evidence="4">Lipoprotein</fullName>
    </recommendedName>
</protein>
<evidence type="ECO:0000313" key="3">
    <source>
        <dbReference type="Proteomes" id="UP000182101"/>
    </source>
</evidence>
<reference evidence="2 3" key="1">
    <citation type="submission" date="2016-11" db="EMBL/GenBank/DDBJ databases">
        <title>Networking in microbes: conjugative elements and plasmids in the genus Alteromonas.</title>
        <authorList>
            <person name="Lopez-Perez M."/>
            <person name="Ramon-Marco N."/>
            <person name="Rodriguez-Valera F."/>
        </authorList>
    </citation>
    <scope>NUCLEOTIDE SEQUENCE [LARGE SCALE GENOMIC DNA]</scope>
    <source>
        <strain evidence="2 3">CP48</strain>
    </source>
</reference>
<dbReference type="PROSITE" id="PS51257">
    <property type="entry name" value="PROKAR_LIPOPROTEIN"/>
    <property type="match status" value="1"/>
</dbReference>
<feature type="region of interest" description="Disordered" evidence="1">
    <location>
        <begin position="105"/>
        <end position="165"/>
    </location>
</feature>
<evidence type="ECO:0008006" key="4">
    <source>
        <dbReference type="Google" id="ProtNLM"/>
    </source>
</evidence>
<name>A0AAC9JDT2_9ALTE</name>
<accession>A0AAC9JDT2</accession>
<dbReference type="AlphaFoldDB" id="A0AAC9JDT2"/>
<gene>
    <name evidence="2" type="ORF">BM524_13200</name>
</gene>
<organism evidence="2 3">
    <name type="scientific">Alteromonas mediterranea</name>
    <dbReference type="NCBI Taxonomy" id="314275"/>
    <lineage>
        <taxon>Bacteria</taxon>
        <taxon>Pseudomonadati</taxon>
        <taxon>Pseudomonadota</taxon>
        <taxon>Gammaproteobacteria</taxon>
        <taxon>Alteromonadales</taxon>
        <taxon>Alteromonadaceae</taxon>
        <taxon>Alteromonas/Salinimonas group</taxon>
        <taxon>Alteromonas</taxon>
    </lineage>
</organism>
<dbReference type="Proteomes" id="UP000182101">
    <property type="component" value="Chromosome"/>
</dbReference>
<feature type="compositionally biased region" description="Low complexity" evidence="1">
    <location>
        <begin position="132"/>
        <end position="146"/>
    </location>
</feature>
<proteinExistence type="predicted"/>